<dbReference type="AlphaFoldDB" id="A7SX23"/>
<dbReference type="GO" id="GO:0005762">
    <property type="term" value="C:mitochondrial large ribosomal subunit"/>
    <property type="evidence" value="ECO:0000318"/>
    <property type="project" value="GO_Central"/>
</dbReference>
<dbReference type="GO" id="GO:0032543">
    <property type="term" value="P:mitochondrial translation"/>
    <property type="evidence" value="ECO:0000318"/>
    <property type="project" value="GO_Central"/>
</dbReference>
<evidence type="ECO:0000313" key="10">
    <source>
        <dbReference type="Proteomes" id="UP000001593"/>
    </source>
</evidence>
<gene>
    <name evidence="9" type="ORF">NEMVEDRAFT_v1g218832</name>
</gene>
<dbReference type="PANTHER" id="PTHR12059:SF5">
    <property type="entry name" value="LARGE RIBOSOMAL SUBUNIT PROTEIN UL23M"/>
    <property type="match status" value="1"/>
</dbReference>
<sequence>MAYRHVVKQPRLQSRIFLTNWFMKIVRPGRELESNVVQFHVPMDMSKIDVKNYLKSIYQVDVARVNTRIQQGKTKMIQKGDKLVKKKFPDYKVAYVTLADGTFKFPDLFPKRVQAEKTQEIPQQSTKEQEAPSQDMKWF</sequence>
<evidence type="ECO:0000256" key="3">
    <source>
        <dbReference type="ARBA" id="ARBA00022980"/>
    </source>
</evidence>
<reference evidence="9 10" key="1">
    <citation type="journal article" date="2007" name="Science">
        <title>Sea anemone genome reveals ancestral eumetazoan gene repertoire and genomic organization.</title>
        <authorList>
            <person name="Putnam N.H."/>
            <person name="Srivastava M."/>
            <person name="Hellsten U."/>
            <person name="Dirks B."/>
            <person name="Chapman J."/>
            <person name="Salamov A."/>
            <person name="Terry A."/>
            <person name="Shapiro H."/>
            <person name="Lindquist E."/>
            <person name="Kapitonov V.V."/>
            <person name="Jurka J."/>
            <person name="Genikhovich G."/>
            <person name="Grigoriev I.V."/>
            <person name="Lucas S.M."/>
            <person name="Steele R.E."/>
            <person name="Finnerty J.R."/>
            <person name="Technau U."/>
            <person name="Martindale M.Q."/>
            <person name="Rokhsar D.S."/>
        </authorList>
    </citation>
    <scope>NUCLEOTIDE SEQUENCE [LARGE SCALE GENOMIC DNA]</scope>
    <source>
        <strain evidence="10">CH2 X CH6</strain>
    </source>
</reference>
<feature type="region of interest" description="Disordered" evidence="8">
    <location>
        <begin position="114"/>
        <end position="139"/>
    </location>
</feature>
<dbReference type="STRING" id="45351.A7SX23"/>
<keyword evidence="4" id="KW-0496">Mitochondrion</keyword>
<dbReference type="OrthoDB" id="275582at2759"/>
<evidence type="ECO:0000256" key="7">
    <source>
        <dbReference type="ARBA" id="ARBA00041375"/>
    </source>
</evidence>
<comment type="subcellular location">
    <subcellularLocation>
        <location evidence="1">Mitochondrion</location>
    </subcellularLocation>
</comment>
<dbReference type="KEGG" id="nve:5502684"/>
<evidence type="ECO:0000256" key="8">
    <source>
        <dbReference type="SAM" id="MobiDB-lite"/>
    </source>
</evidence>
<dbReference type="eggNOG" id="KOG4089">
    <property type="taxonomic scope" value="Eukaryota"/>
</dbReference>
<dbReference type="InterPro" id="IPR013025">
    <property type="entry name" value="Ribosomal_uL23-like"/>
</dbReference>
<dbReference type="EMBL" id="DS469876">
    <property type="protein sequence ID" value="EDO31749.1"/>
    <property type="molecule type" value="Genomic_DNA"/>
</dbReference>
<evidence type="ECO:0000256" key="5">
    <source>
        <dbReference type="ARBA" id="ARBA00023274"/>
    </source>
</evidence>
<evidence type="ECO:0000256" key="6">
    <source>
        <dbReference type="ARBA" id="ARBA00039977"/>
    </source>
</evidence>
<dbReference type="InterPro" id="IPR012677">
    <property type="entry name" value="Nucleotide-bd_a/b_plait_sf"/>
</dbReference>
<keyword evidence="5" id="KW-0687">Ribonucleoprotein</keyword>
<dbReference type="PhylomeDB" id="A7SX23"/>
<evidence type="ECO:0000256" key="4">
    <source>
        <dbReference type="ARBA" id="ARBA00023128"/>
    </source>
</evidence>
<dbReference type="Proteomes" id="UP000001593">
    <property type="component" value="Unassembled WGS sequence"/>
</dbReference>
<protein>
    <recommendedName>
        <fullName evidence="6">Large ribosomal subunit protein uL23m</fullName>
    </recommendedName>
    <alternativeName>
        <fullName evidence="7">39S ribosomal protein L23, mitochondrial</fullName>
    </alternativeName>
</protein>
<dbReference type="SUPFAM" id="SSF54189">
    <property type="entry name" value="Ribosomal proteins S24e, L23 and L15e"/>
    <property type="match status" value="1"/>
</dbReference>
<dbReference type="HOGENOM" id="CLU_103097_2_0_1"/>
<dbReference type="PANTHER" id="PTHR12059">
    <property type="entry name" value="RIBOSOMAL PROTEIN L23-RELATED"/>
    <property type="match status" value="1"/>
</dbReference>
<evidence type="ECO:0000256" key="1">
    <source>
        <dbReference type="ARBA" id="ARBA00004173"/>
    </source>
</evidence>
<dbReference type="OMA" id="PNFWLKL"/>
<proteinExistence type="inferred from homology"/>
<dbReference type="Gene3D" id="3.30.70.330">
    <property type="match status" value="1"/>
</dbReference>
<comment type="similarity">
    <text evidence="2">Belongs to the universal ribosomal protein uL23 family.</text>
</comment>
<accession>A7SX23</accession>
<dbReference type="Pfam" id="PF00276">
    <property type="entry name" value="Ribosomal_L23"/>
    <property type="match status" value="1"/>
</dbReference>
<evidence type="ECO:0000256" key="2">
    <source>
        <dbReference type="ARBA" id="ARBA00006700"/>
    </source>
</evidence>
<evidence type="ECO:0000313" key="9">
    <source>
        <dbReference type="EMBL" id="EDO31749.1"/>
    </source>
</evidence>
<dbReference type="InterPro" id="IPR012678">
    <property type="entry name" value="Ribosomal_uL23/eL15/eS24_sf"/>
</dbReference>
<keyword evidence="10" id="KW-1185">Reference proteome</keyword>
<dbReference type="FunFam" id="3.30.70.330:FF:000284">
    <property type="entry name" value="39S ribosomal protein L23, mitochondrial"/>
    <property type="match status" value="1"/>
</dbReference>
<dbReference type="FunCoup" id="A7SX23">
    <property type="interactions" value="10"/>
</dbReference>
<dbReference type="GO" id="GO:0003735">
    <property type="term" value="F:structural constituent of ribosome"/>
    <property type="evidence" value="ECO:0000318"/>
    <property type="project" value="GO_Central"/>
</dbReference>
<organism evidence="9 10">
    <name type="scientific">Nematostella vectensis</name>
    <name type="common">Starlet sea anemone</name>
    <dbReference type="NCBI Taxonomy" id="45351"/>
    <lineage>
        <taxon>Eukaryota</taxon>
        <taxon>Metazoa</taxon>
        <taxon>Cnidaria</taxon>
        <taxon>Anthozoa</taxon>
        <taxon>Hexacorallia</taxon>
        <taxon>Actiniaria</taxon>
        <taxon>Edwardsiidae</taxon>
        <taxon>Nematostella</taxon>
    </lineage>
</organism>
<keyword evidence="3" id="KW-0689">Ribosomal protein</keyword>
<dbReference type="InParanoid" id="A7SX23"/>
<name>A7SX23_NEMVE</name>